<evidence type="ECO:0000259" key="7">
    <source>
        <dbReference type="Pfam" id="PF11967"/>
    </source>
</evidence>
<evidence type="ECO:0000256" key="4">
    <source>
        <dbReference type="ARBA" id="ARBA00023172"/>
    </source>
</evidence>
<accession>A0A3B1AS34</accession>
<dbReference type="GO" id="GO:0006310">
    <property type="term" value="P:DNA recombination"/>
    <property type="evidence" value="ECO:0007669"/>
    <property type="project" value="UniProtKB-KW"/>
</dbReference>
<evidence type="ECO:0000256" key="6">
    <source>
        <dbReference type="ARBA" id="ARBA00033409"/>
    </source>
</evidence>
<evidence type="ECO:0000313" key="8">
    <source>
        <dbReference type="EMBL" id="VAX01040.1"/>
    </source>
</evidence>
<dbReference type="HAMAP" id="MF_00201">
    <property type="entry name" value="RecO"/>
    <property type="match status" value="1"/>
</dbReference>
<evidence type="ECO:0000256" key="3">
    <source>
        <dbReference type="ARBA" id="ARBA00022763"/>
    </source>
</evidence>
<dbReference type="Pfam" id="PF11967">
    <property type="entry name" value="RecO_N"/>
    <property type="match status" value="1"/>
</dbReference>
<keyword evidence="4" id="KW-0233">DNA recombination</keyword>
<name>A0A3B1AS34_9ZZZZ</name>
<dbReference type="AlphaFoldDB" id="A0A3B1AS34"/>
<sequence length="245" mass="28155">MNSSAAAQQEDIAYILHTRPYKNTSLLVEAFCKHTGRQSFVVKGAKRNNSPMQGLIEPFNSLFFVWGGRGELKNLYKAEPVPPSIKLNGEHLYAGFYVNELIMYLLHKDESHEELFLCYQACLKKLSESYDVSTILRYFELELLSELGYGVSFGHDAHTGEDVDKNKYYQYDFGLGISEYRGDDRSVLKISGATLAALEKRELANEQQKTEAKKLLRRILEFYLEGRPINSREFFLKKNKISLLQ</sequence>
<gene>
    <name evidence="8" type="ORF">MNBD_GAMMA21-2890</name>
</gene>
<keyword evidence="3" id="KW-0227">DNA damage</keyword>
<dbReference type="InterPro" id="IPR042242">
    <property type="entry name" value="RecO_C"/>
</dbReference>
<proteinExistence type="inferred from homology"/>
<organism evidence="8">
    <name type="scientific">hydrothermal vent metagenome</name>
    <dbReference type="NCBI Taxonomy" id="652676"/>
    <lineage>
        <taxon>unclassified sequences</taxon>
        <taxon>metagenomes</taxon>
        <taxon>ecological metagenomes</taxon>
    </lineage>
</organism>
<dbReference type="InterPro" id="IPR022572">
    <property type="entry name" value="DNA_rep/recomb_RecO_N"/>
</dbReference>
<feature type="domain" description="DNA replication/recombination mediator RecO N-terminal" evidence="7">
    <location>
        <begin position="10"/>
        <end position="81"/>
    </location>
</feature>
<dbReference type="InterPro" id="IPR012340">
    <property type="entry name" value="NA-bd_OB-fold"/>
</dbReference>
<evidence type="ECO:0000256" key="1">
    <source>
        <dbReference type="ARBA" id="ARBA00007452"/>
    </source>
</evidence>
<dbReference type="GO" id="GO:0043590">
    <property type="term" value="C:bacterial nucleoid"/>
    <property type="evidence" value="ECO:0007669"/>
    <property type="project" value="TreeGrafter"/>
</dbReference>
<dbReference type="Gene3D" id="2.40.50.140">
    <property type="entry name" value="Nucleic acid-binding proteins"/>
    <property type="match status" value="1"/>
</dbReference>
<dbReference type="PANTHER" id="PTHR33991:SF1">
    <property type="entry name" value="DNA REPAIR PROTEIN RECO"/>
    <property type="match status" value="1"/>
</dbReference>
<keyword evidence="5" id="KW-0234">DNA repair</keyword>
<dbReference type="SUPFAM" id="SSF50249">
    <property type="entry name" value="Nucleic acid-binding proteins"/>
    <property type="match status" value="1"/>
</dbReference>
<dbReference type="GO" id="GO:0006302">
    <property type="term" value="P:double-strand break repair"/>
    <property type="evidence" value="ECO:0007669"/>
    <property type="project" value="TreeGrafter"/>
</dbReference>
<protein>
    <recommendedName>
        <fullName evidence="2">DNA repair protein RecO</fullName>
    </recommendedName>
    <alternativeName>
        <fullName evidence="6">Recombination protein O</fullName>
    </alternativeName>
</protein>
<evidence type="ECO:0000256" key="5">
    <source>
        <dbReference type="ARBA" id="ARBA00023204"/>
    </source>
</evidence>
<dbReference type="EMBL" id="UOFR01000081">
    <property type="protein sequence ID" value="VAX01040.1"/>
    <property type="molecule type" value="Genomic_DNA"/>
</dbReference>
<dbReference type="PANTHER" id="PTHR33991">
    <property type="entry name" value="DNA REPAIR PROTEIN RECO"/>
    <property type="match status" value="1"/>
</dbReference>
<reference evidence="8" key="1">
    <citation type="submission" date="2018-06" db="EMBL/GenBank/DDBJ databases">
        <authorList>
            <person name="Zhirakovskaya E."/>
        </authorList>
    </citation>
    <scope>NUCLEOTIDE SEQUENCE</scope>
</reference>
<evidence type="ECO:0000256" key="2">
    <source>
        <dbReference type="ARBA" id="ARBA00021310"/>
    </source>
</evidence>
<dbReference type="InterPro" id="IPR037278">
    <property type="entry name" value="ARFGAP/RecO"/>
</dbReference>
<dbReference type="Pfam" id="PF02565">
    <property type="entry name" value="RecO_C"/>
    <property type="match status" value="1"/>
</dbReference>
<dbReference type="InterPro" id="IPR003717">
    <property type="entry name" value="RecO"/>
</dbReference>
<comment type="similarity">
    <text evidence="1">Belongs to the RecO family.</text>
</comment>
<dbReference type="NCBIfam" id="TIGR00613">
    <property type="entry name" value="reco"/>
    <property type="match status" value="1"/>
</dbReference>
<dbReference type="SUPFAM" id="SSF57863">
    <property type="entry name" value="ArfGap/RecO-like zinc finger"/>
    <property type="match status" value="1"/>
</dbReference>
<dbReference type="Gene3D" id="1.20.1440.120">
    <property type="entry name" value="Recombination protein O, C-terminal domain"/>
    <property type="match status" value="1"/>
</dbReference>